<dbReference type="CDD" id="cd01741">
    <property type="entry name" value="GATase1_1"/>
    <property type="match status" value="1"/>
</dbReference>
<evidence type="ECO:0000256" key="2">
    <source>
        <dbReference type="ARBA" id="ARBA00005179"/>
    </source>
</evidence>
<comment type="similarity">
    <text evidence="3">Belongs to the peptidase C26 family.</text>
</comment>
<dbReference type="EMBL" id="QZWG01000011">
    <property type="protein sequence ID" value="RZB82848.1"/>
    <property type="molecule type" value="Genomic_DNA"/>
</dbReference>
<reference evidence="8 9" key="2">
    <citation type="submission" date="2018-09" db="EMBL/GenBank/DDBJ databases">
        <title>A high-quality reference genome of wild soybean provides a powerful tool to mine soybean genomes.</title>
        <authorList>
            <person name="Xie M."/>
            <person name="Chung C.Y.L."/>
            <person name="Li M.-W."/>
            <person name="Wong F.-L."/>
            <person name="Chan T.-F."/>
            <person name="Lam H.-M."/>
        </authorList>
    </citation>
    <scope>NUCLEOTIDE SEQUENCE [LARGE SCALE GENOMIC DNA]</scope>
    <source>
        <strain evidence="9">cv. W05</strain>
        <tissue evidence="8">Hypocotyl of etiolated seedlings</tissue>
    </source>
</reference>
<evidence type="ECO:0000313" key="8">
    <source>
        <dbReference type="EMBL" id="RZB82848.1"/>
    </source>
</evidence>
<evidence type="ECO:0000313" key="9">
    <source>
        <dbReference type="Proteomes" id="UP000289340"/>
    </source>
</evidence>
<dbReference type="Gramene" id="XM_028333474.1">
    <property type="protein sequence ID" value="XP_028189275.1"/>
    <property type="gene ID" value="LOC114375643"/>
</dbReference>
<keyword evidence="7" id="KW-0436">Ligase</keyword>
<keyword evidence="7" id="KW-0808">Transferase</keyword>
<dbReference type="PANTHER" id="PTHR42695:SF19">
    <property type="entry name" value="CLASS I GLUTAMINE AMIDOTRANSFERASE"/>
    <property type="match status" value="1"/>
</dbReference>
<dbReference type="GO" id="GO:0008233">
    <property type="term" value="F:peptidase activity"/>
    <property type="evidence" value="ECO:0007669"/>
    <property type="project" value="UniProtKB-ARBA"/>
</dbReference>
<dbReference type="SUPFAM" id="SSF52317">
    <property type="entry name" value="Class I glutamine amidotransferase-like"/>
    <property type="match status" value="1"/>
</dbReference>
<dbReference type="InterPro" id="IPR044992">
    <property type="entry name" value="ChyE-like"/>
</dbReference>
<keyword evidence="4" id="KW-0963">Cytoplasm</keyword>
<evidence type="ECO:0000259" key="6">
    <source>
        <dbReference type="Pfam" id="PF00117"/>
    </source>
</evidence>
<accession>A0A0B2QFS5</accession>
<dbReference type="EMBL" id="KN659486">
    <property type="protein sequence ID" value="KHN19024.1"/>
    <property type="molecule type" value="Genomic_DNA"/>
</dbReference>
<proteinExistence type="inferred from homology"/>
<dbReference type="Proteomes" id="UP000289340">
    <property type="component" value="Chromosome 11"/>
</dbReference>
<evidence type="ECO:0000313" key="7">
    <source>
        <dbReference type="EMBL" id="KHN19024.1"/>
    </source>
</evidence>
<dbReference type="Pfam" id="PF00117">
    <property type="entry name" value="GATase"/>
    <property type="match status" value="1"/>
</dbReference>
<dbReference type="InterPro" id="IPR017926">
    <property type="entry name" value="GATASE"/>
</dbReference>
<dbReference type="FunFam" id="3.40.50.880:FF:000040">
    <property type="entry name" value="Gamma-glutamyl peptidase 5"/>
    <property type="match status" value="1"/>
</dbReference>
<dbReference type="Proteomes" id="UP000053555">
    <property type="component" value="Unassembled WGS sequence"/>
</dbReference>
<keyword evidence="5" id="KW-0378">Hydrolase</keyword>
<dbReference type="AlphaFoldDB" id="A0A0B2QFS5"/>
<evidence type="ECO:0000256" key="1">
    <source>
        <dbReference type="ARBA" id="ARBA00004514"/>
    </source>
</evidence>
<evidence type="ECO:0000256" key="4">
    <source>
        <dbReference type="ARBA" id="ARBA00022490"/>
    </source>
</evidence>
<evidence type="ECO:0000256" key="3">
    <source>
        <dbReference type="ARBA" id="ARBA00011083"/>
    </source>
</evidence>
<dbReference type="GO" id="GO:0019760">
    <property type="term" value="P:glucosinolate metabolic process"/>
    <property type="evidence" value="ECO:0007669"/>
    <property type="project" value="UniProtKB-ARBA"/>
</dbReference>
<dbReference type="Gene3D" id="3.40.50.880">
    <property type="match status" value="1"/>
</dbReference>
<dbReference type="PROSITE" id="PS51273">
    <property type="entry name" value="GATASE_TYPE_1"/>
    <property type="match status" value="1"/>
</dbReference>
<keyword evidence="9" id="KW-1185">Reference proteome</keyword>
<dbReference type="GO" id="GO:0003922">
    <property type="term" value="F:GMP synthase (glutamine-hydrolyzing) activity"/>
    <property type="evidence" value="ECO:0007669"/>
    <property type="project" value="UniProtKB-EC"/>
</dbReference>
<keyword evidence="7" id="KW-0315">Glutamine amidotransferase</keyword>
<protein>
    <submittedName>
        <fullName evidence="8">Gamma-glutamyl peptidase 5</fullName>
    </submittedName>
    <submittedName>
        <fullName evidence="7">Putative glutamine amidotransferase</fullName>
        <ecNumber evidence="7">6.3.5.2</ecNumber>
    </submittedName>
</protein>
<evidence type="ECO:0000256" key="5">
    <source>
        <dbReference type="ARBA" id="ARBA00022801"/>
    </source>
</evidence>
<dbReference type="GO" id="GO:0016740">
    <property type="term" value="F:transferase activity"/>
    <property type="evidence" value="ECO:0007669"/>
    <property type="project" value="UniProtKB-KW"/>
</dbReference>
<comment type="subcellular location">
    <subcellularLocation>
        <location evidence="1">Cytoplasm</location>
        <location evidence="1">Cytosol</location>
    </subcellularLocation>
</comment>
<dbReference type="EC" id="6.3.5.2" evidence="7"/>
<feature type="domain" description="Glutamine amidotransferase" evidence="6">
    <location>
        <begin position="58"/>
        <end position="193"/>
    </location>
</feature>
<organism evidence="7">
    <name type="scientific">Glycine soja</name>
    <name type="common">Wild soybean</name>
    <dbReference type="NCBI Taxonomy" id="3848"/>
    <lineage>
        <taxon>Eukaryota</taxon>
        <taxon>Viridiplantae</taxon>
        <taxon>Streptophyta</taxon>
        <taxon>Embryophyta</taxon>
        <taxon>Tracheophyta</taxon>
        <taxon>Spermatophyta</taxon>
        <taxon>Magnoliopsida</taxon>
        <taxon>eudicotyledons</taxon>
        <taxon>Gunneridae</taxon>
        <taxon>Pentapetalae</taxon>
        <taxon>rosids</taxon>
        <taxon>fabids</taxon>
        <taxon>Fabales</taxon>
        <taxon>Fabaceae</taxon>
        <taxon>Papilionoideae</taxon>
        <taxon>50 kb inversion clade</taxon>
        <taxon>NPAAA clade</taxon>
        <taxon>indigoferoid/millettioid clade</taxon>
        <taxon>Phaseoleae</taxon>
        <taxon>Glycine</taxon>
        <taxon>Glycine subgen. Soja</taxon>
    </lineage>
</organism>
<name>A0A0B2QFS5_GLYSO</name>
<dbReference type="SMR" id="A0A0B2QFS5"/>
<gene>
    <name evidence="8" type="ORF">D0Y65_031787</name>
    <name evidence="7" type="ORF">glysoja_029886</name>
</gene>
<dbReference type="PANTHER" id="PTHR42695">
    <property type="entry name" value="GLUTAMINE AMIDOTRANSFERASE YLR126C-RELATED"/>
    <property type="match status" value="1"/>
</dbReference>
<dbReference type="InterPro" id="IPR029062">
    <property type="entry name" value="Class_I_gatase-like"/>
</dbReference>
<sequence length="244" mass="27542">MGSKRYALLMCGEDSEYLVKMHGGTYGVFMKLLQEQEEKWDLYKLVQGEFPEQHDLPLYDGFVISGSCYDAHANDPWILDLIALVIKLDSMHKKILGICFGHQIIGRALGGKVGRSPNGWDIGVKAINVSSSLPLAFSSLKLPSKLSIYKCHRDEILELPPKAEVIAWSEMTGVEMFSYGDHMFGIQGHPEFTYDLLLFFIDRIIQRNLVQEAFAVDAKVKAASQEPDKEILKRLCVDFLKGRL</sequence>
<reference evidence="7" key="1">
    <citation type="submission" date="2014-07" db="EMBL/GenBank/DDBJ databases">
        <title>Identification of a novel salt tolerance gene in wild soybean by whole-genome sequencing.</title>
        <authorList>
            <person name="Lam H.-M."/>
            <person name="Qi X."/>
            <person name="Li M.-W."/>
            <person name="Liu X."/>
            <person name="Xie M."/>
            <person name="Ni M."/>
            <person name="Xu X."/>
        </authorList>
    </citation>
    <scope>NUCLEOTIDE SEQUENCE [LARGE SCALE GENOMIC DNA]</scope>
    <source>
        <tissue evidence="7">Root</tissue>
    </source>
</reference>
<comment type="pathway">
    <text evidence="2">Secondary metabolite biosynthesis.</text>
</comment>
<dbReference type="GO" id="GO:0005829">
    <property type="term" value="C:cytosol"/>
    <property type="evidence" value="ECO:0007669"/>
    <property type="project" value="UniProtKB-SubCell"/>
</dbReference>